<dbReference type="GO" id="GO:0046872">
    <property type="term" value="F:metal ion binding"/>
    <property type="evidence" value="ECO:0007669"/>
    <property type="project" value="UniProtKB-KW"/>
</dbReference>
<dbReference type="PANTHER" id="PTHR11228">
    <property type="entry name" value="RADICAL SAM DOMAIN PROTEIN"/>
    <property type="match status" value="1"/>
</dbReference>
<evidence type="ECO:0000256" key="2">
    <source>
        <dbReference type="ARBA" id="ARBA00022723"/>
    </source>
</evidence>
<dbReference type="GO" id="GO:0003824">
    <property type="term" value="F:catalytic activity"/>
    <property type="evidence" value="ECO:0007669"/>
    <property type="project" value="InterPro"/>
</dbReference>
<keyword evidence="4" id="KW-0411">Iron-sulfur</keyword>
<dbReference type="PANTHER" id="PTHR11228:SF7">
    <property type="entry name" value="PQQA PEPTIDE CYCLASE"/>
    <property type="match status" value="1"/>
</dbReference>
<dbReference type="SUPFAM" id="SSF102114">
    <property type="entry name" value="Radical SAM enzymes"/>
    <property type="match status" value="1"/>
</dbReference>
<reference evidence="6 7" key="1">
    <citation type="journal article" date="2017" name="ISME J.">
        <title>Potential for microbial H2 and metal transformations associated with novel bacteria and archaea in deep terrestrial subsurface sediments.</title>
        <authorList>
            <person name="Hernsdorf A.W."/>
            <person name="Amano Y."/>
            <person name="Miyakawa K."/>
            <person name="Ise K."/>
            <person name="Suzuki Y."/>
            <person name="Anantharaman K."/>
            <person name="Probst A."/>
            <person name="Burstein D."/>
            <person name="Thomas B.C."/>
            <person name="Banfield J.F."/>
        </authorList>
    </citation>
    <scope>NUCLEOTIDE SEQUENCE [LARGE SCALE GENOMIC DNA]</scope>
    <source>
        <strain evidence="6">HGW-Wallbacteria-1</strain>
    </source>
</reference>
<dbReference type="AlphaFoldDB" id="A0A2N1PU33"/>
<dbReference type="Proteomes" id="UP000233256">
    <property type="component" value="Unassembled WGS sequence"/>
</dbReference>
<dbReference type="CDD" id="cd01335">
    <property type="entry name" value="Radical_SAM"/>
    <property type="match status" value="1"/>
</dbReference>
<dbReference type="GO" id="GO:0051536">
    <property type="term" value="F:iron-sulfur cluster binding"/>
    <property type="evidence" value="ECO:0007669"/>
    <property type="project" value="UniProtKB-KW"/>
</dbReference>
<name>A0A2N1PU33_9BACT</name>
<dbReference type="InterPro" id="IPR007197">
    <property type="entry name" value="rSAM"/>
</dbReference>
<keyword evidence="1" id="KW-0949">S-adenosyl-L-methionine</keyword>
<comment type="caution">
    <text evidence="6">The sequence shown here is derived from an EMBL/GenBank/DDBJ whole genome shotgun (WGS) entry which is preliminary data.</text>
</comment>
<protein>
    <recommendedName>
        <fullName evidence="5">Radical SAM core domain-containing protein</fullName>
    </recommendedName>
</protein>
<dbReference type="Pfam" id="PF04055">
    <property type="entry name" value="Radical_SAM"/>
    <property type="match status" value="1"/>
</dbReference>
<evidence type="ECO:0000313" key="6">
    <source>
        <dbReference type="EMBL" id="PKK91857.1"/>
    </source>
</evidence>
<evidence type="ECO:0000313" key="7">
    <source>
        <dbReference type="Proteomes" id="UP000233256"/>
    </source>
</evidence>
<dbReference type="InterPro" id="IPR013785">
    <property type="entry name" value="Aldolase_TIM"/>
</dbReference>
<dbReference type="SFLD" id="SFLDG01067">
    <property type="entry name" value="SPASM/twitch_domain_containing"/>
    <property type="match status" value="1"/>
</dbReference>
<feature type="domain" description="Radical SAM core" evidence="5">
    <location>
        <begin position="28"/>
        <end position="158"/>
    </location>
</feature>
<dbReference type="EMBL" id="PGXC01000001">
    <property type="protein sequence ID" value="PKK91857.1"/>
    <property type="molecule type" value="Genomic_DNA"/>
</dbReference>
<organism evidence="6 7">
    <name type="scientific">Candidatus Wallbacteria bacterium HGW-Wallbacteria-1</name>
    <dbReference type="NCBI Taxonomy" id="2013854"/>
    <lineage>
        <taxon>Bacteria</taxon>
        <taxon>Candidatus Walliibacteriota</taxon>
    </lineage>
</organism>
<accession>A0A2N1PU33</accession>
<proteinExistence type="predicted"/>
<sequence length="334" mass="37475">MSFSGNYLCNIEAVIRGRQPLRPLLFSYYVTHRCSLCCSYCCDGAGRRFVDNPINELSTRESCTLITTLSKASDTLDITGGEPLERTDLEELLIHARLSGMKTVLNTKGTGLELRPEIMKNTDALVISLDSLDRGKLSALIGRSLKTADALLNSLQYAVSRSRMTGTRLILSCVATPDNLPDVGGVLAFAMKNRLGFHISPEIIGTKVNPALRGNPDYRQLMDRILRLKRLGRGILGIPQYLHGIRDFIEFPCHPLLMPTIRPDGKMYYPCLESGQAHRSLLENKTYQETLDSFRNDFGEIPNCSECCHIFCHMALSLLQRHPLSALMELRHWM</sequence>
<dbReference type="InterPro" id="IPR050377">
    <property type="entry name" value="Radical_SAM_PqqE_MftC-like"/>
</dbReference>
<gene>
    <name evidence="6" type="ORF">CVV64_00060</name>
</gene>
<evidence type="ECO:0000259" key="5">
    <source>
        <dbReference type="Pfam" id="PF04055"/>
    </source>
</evidence>
<dbReference type="InterPro" id="IPR058240">
    <property type="entry name" value="rSAM_sf"/>
</dbReference>
<evidence type="ECO:0000256" key="3">
    <source>
        <dbReference type="ARBA" id="ARBA00023004"/>
    </source>
</evidence>
<dbReference type="Gene3D" id="3.20.20.70">
    <property type="entry name" value="Aldolase class I"/>
    <property type="match status" value="1"/>
</dbReference>
<dbReference type="SFLD" id="SFLDS00029">
    <property type="entry name" value="Radical_SAM"/>
    <property type="match status" value="1"/>
</dbReference>
<evidence type="ECO:0000256" key="1">
    <source>
        <dbReference type="ARBA" id="ARBA00022691"/>
    </source>
</evidence>
<evidence type="ECO:0000256" key="4">
    <source>
        <dbReference type="ARBA" id="ARBA00023014"/>
    </source>
</evidence>
<keyword evidence="2" id="KW-0479">Metal-binding</keyword>
<keyword evidence="3" id="KW-0408">Iron</keyword>